<dbReference type="RefSeq" id="WP_260793739.1">
    <property type="nucleotide sequence ID" value="NZ_CP093313.1"/>
</dbReference>
<feature type="transmembrane region" description="Helical" evidence="8">
    <location>
        <begin position="320"/>
        <end position="344"/>
    </location>
</feature>
<evidence type="ECO:0000256" key="5">
    <source>
        <dbReference type="ARBA" id="ARBA00022692"/>
    </source>
</evidence>
<evidence type="ECO:0000256" key="6">
    <source>
        <dbReference type="ARBA" id="ARBA00022989"/>
    </source>
</evidence>
<keyword evidence="3 10" id="KW-0328">Glycosyltransferase</keyword>
<name>A0A9J7BNE0_9BACT</name>
<feature type="transmembrane region" description="Helical" evidence="8">
    <location>
        <begin position="88"/>
        <end position="106"/>
    </location>
</feature>
<dbReference type="InterPro" id="IPR038731">
    <property type="entry name" value="RgtA/B/C-like"/>
</dbReference>
<dbReference type="PANTHER" id="PTHR33908:SF11">
    <property type="entry name" value="MEMBRANE PROTEIN"/>
    <property type="match status" value="1"/>
</dbReference>
<evidence type="ECO:0000256" key="2">
    <source>
        <dbReference type="ARBA" id="ARBA00022475"/>
    </source>
</evidence>
<dbReference type="EC" id="2.4.-.-" evidence="10"/>
<evidence type="ECO:0000256" key="7">
    <source>
        <dbReference type="ARBA" id="ARBA00023136"/>
    </source>
</evidence>
<dbReference type="GO" id="GO:0016763">
    <property type="term" value="F:pentosyltransferase activity"/>
    <property type="evidence" value="ECO:0007669"/>
    <property type="project" value="TreeGrafter"/>
</dbReference>
<protein>
    <submittedName>
        <fullName evidence="10">Glycosyltransferase family 39 protein</fullName>
        <ecNumber evidence="10">2.4.-.-</ecNumber>
    </submittedName>
</protein>
<evidence type="ECO:0000256" key="4">
    <source>
        <dbReference type="ARBA" id="ARBA00022679"/>
    </source>
</evidence>
<feature type="transmembrane region" description="Helical" evidence="8">
    <location>
        <begin position="12"/>
        <end position="30"/>
    </location>
</feature>
<dbReference type="KEGG" id="orp:MOP44_27270"/>
<feature type="domain" description="Glycosyltransferase RgtA/B/C/D-like" evidence="9">
    <location>
        <begin position="86"/>
        <end position="227"/>
    </location>
</feature>
<feature type="transmembrane region" description="Helical" evidence="8">
    <location>
        <begin position="390"/>
        <end position="407"/>
    </location>
</feature>
<evidence type="ECO:0000256" key="8">
    <source>
        <dbReference type="SAM" id="Phobius"/>
    </source>
</evidence>
<gene>
    <name evidence="10" type="ORF">MOP44_27270</name>
</gene>
<proteinExistence type="predicted"/>
<feature type="transmembrane region" description="Helical" evidence="8">
    <location>
        <begin position="143"/>
        <end position="161"/>
    </location>
</feature>
<keyword evidence="2" id="KW-1003">Cell membrane</keyword>
<dbReference type="GO" id="GO:0005886">
    <property type="term" value="C:plasma membrane"/>
    <property type="evidence" value="ECO:0007669"/>
    <property type="project" value="UniProtKB-SubCell"/>
</dbReference>
<comment type="subcellular location">
    <subcellularLocation>
        <location evidence="1">Cell membrane</location>
        <topology evidence="1">Multi-pass membrane protein</topology>
    </subcellularLocation>
</comment>
<keyword evidence="11" id="KW-1185">Reference proteome</keyword>
<keyword evidence="5 8" id="KW-0812">Transmembrane</keyword>
<keyword evidence="6 8" id="KW-1133">Transmembrane helix</keyword>
<keyword evidence="4 10" id="KW-0808">Transferase</keyword>
<evidence type="ECO:0000256" key="1">
    <source>
        <dbReference type="ARBA" id="ARBA00004651"/>
    </source>
</evidence>
<feature type="transmembrane region" description="Helical" evidence="8">
    <location>
        <begin position="364"/>
        <end position="383"/>
    </location>
</feature>
<keyword evidence="7 8" id="KW-0472">Membrane</keyword>
<dbReference type="AlphaFoldDB" id="A0A9J7BNE0"/>
<dbReference type="Pfam" id="PF13231">
    <property type="entry name" value="PMT_2"/>
    <property type="match status" value="1"/>
</dbReference>
<feature type="transmembrane region" description="Helical" evidence="8">
    <location>
        <begin position="215"/>
        <end position="234"/>
    </location>
</feature>
<evidence type="ECO:0000259" key="9">
    <source>
        <dbReference type="Pfam" id="PF13231"/>
    </source>
</evidence>
<sequence>MNDNRIARREALAVLACCVTASVVACAWSWQQDALLNYGDAEAHLHIARRVLDSHRPGLTQLGSVWLPLPHLLMIPFVACFDWWRNGLAGLIPSSLVWLASCWGIYKLARRWLRPAPAAIALAFFALNPNLLYLQTTAMTEPLFVCEMVWTVLLLVEWSAALDAADHRRSTRLLWPIALILAAAVFTRYDGWIMALLAWTAIGIVLLRRSKLRSGVFWIATVIVVAAPLVWFAYNQIVFGDWLDFARGPYSAKAIEMRTATPGDGPPHPGWHNMWVSLIFYVKAAEMVAFAEQWGNLLLVISILGTTWGWLIARRKAFAWALLLWLPFPFYAYSVAYGSVPIFLPVWWPHSFYNTRYGLEMIPAFALGAGFAANLLLTALGEFAPRSRRAVTAILFVLIGLNLGIMLRHRPLVYVEGTKNATARRPYEREIASALRAQLAKRPDAIVLTDTSVYPHIVALSGIPLRQTINESDKEFYQAALQAPAQHAALVLVLEGGQIEKAVHDHPAGLVVIGRFSAPYQPAVTLYASDTSRSIDARGAPEAVVASAKEKLP</sequence>
<feature type="transmembrane region" description="Helical" evidence="8">
    <location>
        <begin position="173"/>
        <end position="206"/>
    </location>
</feature>
<dbReference type="InterPro" id="IPR050297">
    <property type="entry name" value="LipidA_mod_glycosyltrf_83"/>
</dbReference>
<evidence type="ECO:0000313" key="10">
    <source>
        <dbReference type="EMBL" id="UWZ84235.1"/>
    </source>
</evidence>
<dbReference type="PANTHER" id="PTHR33908">
    <property type="entry name" value="MANNOSYLTRANSFERASE YKCB-RELATED"/>
    <property type="match status" value="1"/>
</dbReference>
<dbReference type="PROSITE" id="PS51257">
    <property type="entry name" value="PROKAR_LIPOPROTEIN"/>
    <property type="match status" value="1"/>
</dbReference>
<dbReference type="Proteomes" id="UP001059380">
    <property type="component" value="Chromosome"/>
</dbReference>
<feature type="transmembrane region" description="Helical" evidence="8">
    <location>
        <begin position="112"/>
        <end position="131"/>
    </location>
</feature>
<organism evidence="10 11">
    <name type="scientific">Occallatibacter riparius</name>
    <dbReference type="NCBI Taxonomy" id="1002689"/>
    <lineage>
        <taxon>Bacteria</taxon>
        <taxon>Pseudomonadati</taxon>
        <taxon>Acidobacteriota</taxon>
        <taxon>Terriglobia</taxon>
        <taxon>Terriglobales</taxon>
        <taxon>Acidobacteriaceae</taxon>
        <taxon>Occallatibacter</taxon>
    </lineage>
</organism>
<feature type="transmembrane region" description="Helical" evidence="8">
    <location>
        <begin position="294"/>
        <end position="313"/>
    </location>
</feature>
<reference evidence="10" key="1">
    <citation type="submission" date="2021-04" db="EMBL/GenBank/DDBJ databases">
        <title>Phylogenetic analysis of Acidobacteriaceae.</title>
        <authorList>
            <person name="Qiu L."/>
            <person name="Zhang Q."/>
        </authorList>
    </citation>
    <scope>NUCLEOTIDE SEQUENCE</scope>
    <source>
        <strain evidence="10">DSM 25168</strain>
    </source>
</reference>
<evidence type="ECO:0000256" key="3">
    <source>
        <dbReference type="ARBA" id="ARBA00022676"/>
    </source>
</evidence>
<accession>A0A9J7BNE0</accession>
<dbReference type="GO" id="GO:0009103">
    <property type="term" value="P:lipopolysaccharide biosynthetic process"/>
    <property type="evidence" value="ECO:0007669"/>
    <property type="project" value="UniProtKB-ARBA"/>
</dbReference>
<dbReference type="EMBL" id="CP093313">
    <property type="protein sequence ID" value="UWZ84235.1"/>
    <property type="molecule type" value="Genomic_DNA"/>
</dbReference>
<evidence type="ECO:0000313" key="11">
    <source>
        <dbReference type="Proteomes" id="UP001059380"/>
    </source>
</evidence>